<feature type="compositionally biased region" description="Basic and acidic residues" evidence="6">
    <location>
        <begin position="133"/>
        <end position="152"/>
    </location>
</feature>
<feature type="region of interest" description="Disordered" evidence="6">
    <location>
        <begin position="78"/>
        <end position="97"/>
    </location>
</feature>
<dbReference type="GO" id="GO:0045893">
    <property type="term" value="P:positive regulation of DNA-templated transcription"/>
    <property type="evidence" value="ECO:0007669"/>
    <property type="project" value="TreeGrafter"/>
</dbReference>
<dbReference type="InterPro" id="IPR011011">
    <property type="entry name" value="Znf_FYVE_PHD"/>
</dbReference>
<dbReference type="GO" id="GO:0048188">
    <property type="term" value="C:Set1C/COMPASS complex"/>
    <property type="evidence" value="ECO:0007669"/>
    <property type="project" value="InterPro"/>
</dbReference>
<evidence type="ECO:0000256" key="5">
    <source>
        <dbReference type="ARBA" id="ARBA00023242"/>
    </source>
</evidence>
<dbReference type="SMART" id="SM00249">
    <property type="entry name" value="PHD"/>
    <property type="match status" value="1"/>
</dbReference>
<evidence type="ECO:0000313" key="9">
    <source>
        <dbReference type="RefSeq" id="XP_016933392.3"/>
    </source>
</evidence>
<keyword evidence="8" id="KW-1185">Reference proteome</keyword>
<keyword evidence="2" id="KW-0479">Metal-binding</keyword>
<dbReference type="InterPro" id="IPR037869">
    <property type="entry name" value="Spp1/CFP1"/>
</dbReference>
<accession>A0AB39ZCZ1</accession>
<dbReference type="RefSeq" id="XP_016933392.3">
    <property type="nucleotide sequence ID" value="XM_017077903.4"/>
</dbReference>
<sequence length="362" mass="40712">MPAVYKRLIKEPSEDPSPEESNMIFYCICGGSHKEEFMISCDNCNVWFHGCIGISKEQGDRYDKYYCDSCRLKNPQLKPTFHSDPPGPTTPAPKTEAPIIKIPKIRILESTKRQPPFRKSSSKKPKTSAKVQKKWEPTRLEPEEKVEEKPANAKKIDPVPVEKSYVSMGTQCDLIRELVEQTSNSLGNPLKDRGICYNFCCTQIARPQSRYCSDECGTFKALTDAFSVLPPNNGSDGFKTKDLMVQSNLHSKSQLEKNNSSTKNSQPTEPEKKSENKSDTKSRRKSRYHSPSKSTSHNSSVKKPKLEEKPASSESSADSKKESANTPQARKPPKRRSTILISPIIMKPKPVKSRKGRKDGTQ</sequence>
<dbReference type="Pfam" id="PF00628">
    <property type="entry name" value="PHD"/>
    <property type="match status" value="1"/>
</dbReference>
<organism evidence="8 9">
    <name type="scientific">Drosophila suzukii</name>
    <name type="common">Spotted-wing drosophila fruit fly</name>
    <dbReference type="NCBI Taxonomy" id="28584"/>
    <lineage>
        <taxon>Eukaryota</taxon>
        <taxon>Metazoa</taxon>
        <taxon>Ecdysozoa</taxon>
        <taxon>Arthropoda</taxon>
        <taxon>Hexapoda</taxon>
        <taxon>Insecta</taxon>
        <taxon>Pterygota</taxon>
        <taxon>Neoptera</taxon>
        <taxon>Endopterygota</taxon>
        <taxon>Diptera</taxon>
        <taxon>Brachycera</taxon>
        <taxon>Muscomorpha</taxon>
        <taxon>Ephydroidea</taxon>
        <taxon>Drosophilidae</taxon>
        <taxon>Drosophila</taxon>
        <taxon>Sophophora</taxon>
    </lineage>
</organism>
<feature type="compositionally biased region" description="Basic and acidic residues" evidence="6">
    <location>
        <begin position="269"/>
        <end position="281"/>
    </location>
</feature>
<feature type="compositionally biased region" description="Basic and acidic residues" evidence="6">
    <location>
        <begin position="304"/>
        <end position="323"/>
    </location>
</feature>
<keyword evidence="4" id="KW-0862">Zinc</keyword>
<dbReference type="GeneID" id="108012491"/>
<evidence type="ECO:0000256" key="6">
    <source>
        <dbReference type="SAM" id="MobiDB-lite"/>
    </source>
</evidence>
<comment type="subcellular location">
    <subcellularLocation>
        <location evidence="1">Nucleus</location>
    </subcellularLocation>
</comment>
<keyword evidence="3" id="KW-0863">Zinc-finger</keyword>
<feature type="compositionally biased region" description="Polar residues" evidence="6">
    <location>
        <begin position="251"/>
        <end position="268"/>
    </location>
</feature>
<dbReference type="InterPro" id="IPR001965">
    <property type="entry name" value="Znf_PHD"/>
</dbReference>
<feature type="compositionally biased region" description="Basic residues" evidence="6">
    <location>
        <begin position="349"/>
        <end position="362"/>
    </location>
</feature>
<dbReference type="AlphaFoldDB" id="A0AB39ZCZ1"/>
<dbReference type="Proteomes" id="UP001652628">
    <property type="component" value="Chromosome 2L"/>
</dbReference>
<dbReference type="Gene3D" id="3.30.40.10">
    <property type="entry name" value="Zinc/RING finger domain, C3HC4 (zinc finger)"/>
    <property type="match status" value="1"/>
</dbReference>
<reference evidence="8" key="1">
    <citation type="submission" date="2025-05" db="UniProtKB">
        <authorList>
            <consortium name="RefSeq"/>
        </authorList>
    </citation>
    <scope>NUCLEOTIDE SEQUENCE [LARGE SCALE GENOMIC DNA]</scope>
</reference>
<evidence type="ECO:0000256" key="4">
    <source>
        <dbReference type="ARBA" id="ARBA00022833"/>
    </source>
</evidence>
<dbReference type="InterPro" id="IPR019787">
    <property type="entry name" value="Znf_PHD-finger"/>
</dbReference>
<dbReference type="PANTHER" id="PTHR46174">
    <property type="entry name" value="CXXC-TYPE ZINC FINGER PROTEIN 1"/>
    <property type="match status" value="1"/>
</dbReference>
<dbReference type="GO" id="GO:0008270">
    <property type="term" value="F:zinc ion binding"/>
    <property type="evidence" value="ECO:0007669"/>
    <property type="project" value="UniProtKB-KW"/>
</dbReference>
<feature type="compositionally biased region" description="Low complexity" evidence="6">
    <location>
        <begin position="291"/>
        <end position="301"/>
    </location>
</feature>
<feature type="domain" description="Zinc finger PHD-type" evidence="7">
    <location>
        <begin position="26"/>
        <end position="71"/>
    </location>
</feature>
<feature type="region of interest" description="Disordered" evidence="6">
    <location>
        <begin position="111"/>
        <end position="152"/>
    </location>
</feature>
<evidence type="ECO:0000256" key="1">
    <source>
        <dbReference type="ARBA" id="ARBA00004123"/>
    </source>
</evidence>
<dbReference type="InterPro" id="IPR013083">
    <property type="entry name" value="Znf_RING/FYVE/PHD"/>
</dbReference>
<evidence type="ECO:0000256" key="3">
    <source>
        <dbReference type="ARBA" id="ARBA00022771"/>
    </source>
</evidence>
<gene>
    <name evidence="9" type="primary">LOC108012491</name>
</gene>
<keyword evidence="5" id="KW-0539">Nucleus</keyword>
<evidence type="ECO:0000259" key="7">
    <source>
        <dbReference type="SMART" id="SM00249"/>
    </source>
</evidence>
<dbReference type="PANTHER" id="PTHR46174:SF1">
    <property type="entry name" value="CXXC-TYPE ZINC FINGER PROTEIN 1"/>
    <property type="match status" value="1"/>
</dbReference>
<reference evidence="9" key="2">
    <citation type="submission" date="2025-08" db="UniProtKB">
        <authorList>
            <consortium name="RefSeq"/>
        </authorList>
    </citation>
    <scope>IDENTIFICATION</scope>
</reference>
<name>A0AB39ZCZ1_DROSZ</name>
<evidence type="ECO:0000313" key="8">
    <source>
        <dbReference type="Proteomes" id="UP001652628"/>
    </source>
</evidence>
<proteinExistence type="predicted"/>
<feature type="region of interest" description="Disordered" evidence="6">
    <location>
        <begin position="251"/>
        <end position="362"/>
    </location>
</feature>
<evidence type="ECO:0000256" key="2">
    <source>
        <dbReference type="ARBA" id="ARBA00022723"/>
    </source>
</evidence>
<protein>
    <submittedName>
        <fullName evidence="9">CXXC-type zinc finger protein 1</fullName>
    </submittedName>
</protein>
<dbReference type="SUPFAM" id="SSF57903">
    <property type="entry name" value="FYVE/PHD zinc finger"/>
    <property type="match status" value="1"/>
</dbReference>